<evidence type="ECO:0000313" key="2">
    <source>
        <dbReference type="EMBL" id="SMX66167.1"/>
    </source>
</evidence>
<keyword evidence="1" id="KW-1133">Transmembrane helix</keyword>
<dbReference type="Proteomes" id="UP000234641">
    <property type="component" value="Unassembled WGS sequence"/>
</dbReference>
<evidence type="ECO:0000256" key="1">
    <source>
        <dbReference type="SAM" id="Phobius"/>
    </source>
</evidence>
<protein>
    <submittedName>
        <fullName evidence="2">Uncharacterized protein</fullName>
    </submittedName>
</protein>
<dbReference type="AlphaFoldDB" id="A0A2H1HTD1"/>
<organism evidence="2 3">
    <name type="scientific">Brevibacterium linens ATCC 9172</name>
    <dbReference type="NCBI Taxonomy" id="1255617"/>
    <lineage>
        <taxon>Bacteria</taxon>
        <taxon>Bacillati</taxon>
        <taxon>Actinomycetota</taxon>
        <taxon>Actinomycetes</taxon>
        <taxon>Micrococcales</taxon>
        <taxon>Brevibacteriaceae</taxon>
        <taxon>Brevibacterium</taxon>
    </lineage>
</organism>
<feature type="transmembrane region" description="Helical" evidence="1">
    <location>
        <begin position="46"/>
        <end position="67"/>
    </location>
</feature>
<gene>
    <name evidence="2" type="ORF">BLIN9172_00368</name>
</gene>
<feature type="transmembrane region" description="Helical" evidence="1">
    <location>
        <begin position="137"/>
        <end position="156"/>
    </location>
</feature>
<reference evidence="2 3" key="1">
    <citation type="submission" date="2017-03" db="EMBL/GenBank/DDBJ databases">
        <authorList>
            <person name="Afonso C.L."/>
            <person name="Miller P.J."/>
            <person name="Scott M.A."/>
            <person name="Spackman E."/>
            <person name="Goraichik I."/>
            <person name="Dimitrov K.M."/>
            <person name="Suarez D.L."/>
            <person name="Swayne D.E."/>
        </authorList>
    </citation>
    <scope>NUCLEOTIDE SEQUENCE [LARGE SCALE GENOMIC DNA]</scope>
    <source>
        <strain evidence="2 3">ATCC 9172</strain>
    </source>
</reference>
<feature type="transmembrane region" description="Helical" evidence="1">
    <location>
        <begin position="79"/>
        <end position="98"/>
    </location>
</feature>
<dbReference type="EMBL" id="FXYY01000002">
    <property type="protein sequence ID" value="SMX66167.1"/>
    <property type="molecule type" value="Genomic_DNA"/>
</dbReference>
<sequence length="161" mass="17484">MIEIDGHPAILGREPGYGQDPCGISPAERHLRTSCPPAWPTKLTRVFTVFTIVLYAATGILTLWSIIETIRNRPAGKALLGGAALLLLLLIVQLIISIATFGSTHDVDPLLYFGYIITAIMVMALAGFWAFAELSRWGPGVLAAAGLTVIVMIERLDQIWQ</sequence>
<evidence type="ECO:0000313" key="3">
    <source>
        <dbReference type="Proteomes" id="UP000234641"/>
    </source>
</evidence>
<keyword evidence="1" id="KW-0812">Transmembrane</keyword>
<name>A0A2H1HTD1_BRELN</name>
<feature type="transmembrane region" description="Helical" evidence="1">
    <location>
        <begin position="110"/>
        <end position="131"/>
    </location>
</feature>
<keyword evidence="1" id="KW-0472">Membrane</keyword>
<accession>A0A2H1HTD1</accession>
<proteinExistence type="predicted"/>